<dbReference type="EMBL" id="MH426724">
    <property type="protein sequence ID" value="AXF51186.1"/>
    <property type="molecule type" value="Genomic_DNA"/>
</dbReference>
<evidence type="ECO:0000256" key="1">
    <source>
        <dbReference type="SAM" id="MobiDB-lite"/>
    </source>
</evidence>
<evidence type="ECO:0000313" key="2">
    <source>
        <dbReference type="EMBL" id="AXF51186.1"/>
    </source>
</evidence>
<feature type="region of interest" description="Disordered" evidence="1">
    <location>
        <begin position="1"/>
        <end position="25"/>
    </location>
</feature>
<evidence type="ECO:0000313" key="3">
    <source>
        <dbReference type="Proteomes" id="UP000258581"/>
    </source>
</evidence>
<organism evidence="2 3">
    <name type="scientific">Erwinia phage Wellington</name>
    <dbReference type="NCBI Taxonomy" id="2267653"/>
    <lineage>
        <taxon>Viruses</taxon>
        <taxon>Duplodnaviria</taxon>
        <taxon>Heunggongvirae</taxon>
        <taxon>Uroviricota</taxon>
        <taxon>Caudoviricetes</taxon>
        <taxon>Chimalliviridae</taxon>
        <taxon>Wellingtonvirus</taxon>
        <taxon>Wellingtonvirus wellington</taxon>
    </lineage>
</organism>
<keyword evidence="3" id="KW-1185">Reference proteome</keyword>
<proteinExistence type="predicted"/>
<sequence length="173" mass="19472">MGSATNDTNTNAVRVDTPKRDNDVVSTAGYTQDEKYAVKLITELLDEAGKATAPGKPTGTQEEKQAIAKVQQAWRKLWELRGDAFMDAFGVFVTSATKYSKGLFSLTTINRFMESFPDQSEREVYLIFINNVARFAKSQNKADYGQRNNIDRLIRRLVDNDLKQLVAHAFNVI</sequence>
<feature type="compositionally biased region" description="Polar residues" evidence="1">
    <location>
        <begin position="1"/>
        <end position="12"/>
    </location>
</feature>
<gene>
    <name evidence="2" type="ORF">WELLINGTON_55</name>
</gene>
<reference evidence="3" key="1">
    <citation type="submission" date="2018-06" db="EMBL/GenBank/DDBJ databases">
        <authorList>
            <person name="Sharma R."/>
            <person name="James B."/>
            <person name="Berg J.A."/>
            <person name="Breakwell D.P."/>
            <person name="Hope S."/>
            <person name="Grose J.H."/>
        </authorList>
    </citation>
    <scope>NUCLEOTIDE SEQUENCE [LARGE SCALE GENOMIC DNA]</scope>
</reference>
<name>A0A345BL65_9CAUD</name>
<dbReference type="Proteomes" id="UP000258581">
    <property type="component" value="Segment"/>
</dbReference>
<protein>
    <submittedName>
        <fullName evidence="2">Uncharacterized protein</fullName>
    </submittedName>
</protein>
<accession>A0A345BL65</accession>